<dbReference type="Gene3D" id="1.10.150.130">
    <property type="match status" value="1"/>
</dbReference>
<reference evidence="7 8" key="1">
    <citation type="submission" date="2018-08" db="EMBL/GenBank/DDBJ databases">
        <title>A genome reference for cultivated species of the human gut microbiota.</title>
        <authorList>
            <person name="Zou Y."/>
            <person name="Xue W."/>
            <person name="Luo G."/>
        </authorList>
    </citation>
    <scope>NUCLEOTIDE SEQUENCE [LARGE SCALE GENOMIC DNA]</scope>
    <source>
        <strain evidence="6 8">AM18-14LB</strain>
        <strain evidence="5 7">AM50-4</strain>
    </source>
</reference>
<dbReference type="GO" id="GO:0015074">
    <property type="term" value="P:DNA integration"/>
    <property type="evidence" value="ECO:0007669"/>
    <property type="project" value="InterPro"/>
</dbReference>
<evidence type="ECO:0000313" key="5">
    <source>
        <dbReference type="EMBL" id="RGZ46159.1"/>
    </source>
</evidence>
<dbReference type="Pfam" id="PF13102">
    <property type="entry name" value="Phage_int_SAM_5"/>
    <property type="match status" value="1"/>
</dbReference>
<sequence>MAKLALTVLAARKAANGMYPIFVRIAAKKEKAYIKTMYEISDLSQWYNGKVVARTDAAMMNKRLLFELKKYNDRVNAIENNDTYTATQLKLIAIQADKVTQNTSTFTDFFRKRIEELKKDGRENYAKMHEETLRIFLLSEGEVPFVIMNHITVEHFDTYMKRKGYSDGNRNIRLSHIKARVNEAIKYGLIKCEKHPFAYTKLPTSVPKDLDISITDFIKIRNADTNESKRLTLAKDIFLLSFYTGGINLADIVKIDFSGNEISYTRQKSKEHKRKDKVTRIGITQEAREIINKYINSKGVLDFGYNFSYINLCRYINSCLKRLAKELGIKSNISFYSARKTFAQFAAEIAIPYPIIEYCLGHSVKTNITINSYVKVKPQQADAAIRRVIEYTEHPEMFEDFINLRNQMQMMMM</sequence>
<keyword evidence="2" id="KW-0233">DNA recombination</keyword>
<dbReference type="EMBL" id="AP019724">
    <property type="protein sequence ID" value="BBK87888.1"/>
    <property type="molecule type" value="Genomic_DNA"/>
</dbReference>
<name>A0A413NC94_BACUN</name>
<dbReference type="RefSeq" id="WP_117959210.1">
    <property type="nucleotide sequence ID" value="NZ_AP019724.1"/>
</dbReference>
<dbReference type="InterPro" id="IPR025269">
    <property type="entry name" value="SAM-like_dom"/>
</dbReference>
<dbReference type="EMBL" id="QRJL01000002">
    <property type="protein sequence ID" value="RHH33661.1"/>
    <property type="molecule type" value="Genomic_DNA"/>
</dbReference>
<gene>
    <name evidence="4" type="ORF">Bun01g_22580</name>
    <name evidence="6" type="ORF">DW216_05825</name>
    <name evidence="5" type="ORF">DW988_16490</name>
</gene>
<dbReference type="InterPro" id="IPR013762">
    <property type="entry name" value="Integrase-like_cat_sf"/>
</dbReference>
<evidence type="ECO:0000313" key="9">
    <source>
        <dbReference type="Proteomes" id="UP000320533"/>
    </source>
</evidence>
<evidence type="ECO:0000259" key="3">
    <source>
        <dbReference type="Pfam" id="PF13102"/>
    </source>
</evidence>
<dbReference type="AlphaFoldDB" id="A0A413NC94"/>
<dbReference type="InterPro" id="IPR011010">
    <property type="entry name" value="DNA_brk_join_enz"/>
</dbReference>
<evidence type="ECO:0000313" key="7">
    <source>
        <dbReference type="Proteomes" id="UP000283684"/>
    </source>
</evidence>
<dbReference type="InterPro" id="IPR010998">
    <property type="entry name" value="Integrase_recombinase_N"/>
</dbReference>
<accession>A0A413NC94</accession>
<dbReference type="KEGG" id="bun:Bun01g_22580"/>
<evidence type="ECO:0000313" key="4">
    <source>
        <dbReference type="EMBL" id="BBK87888.1"/>
    </source>
</evidence>
<organism evidence="5 7">
    <name type="scientific">Bacteroides uniformis</name>
    <dbReference type="NCBI Taxonomy" id="820"/>
    <lineage>
        <taxon>Bacteria</taxon>
        <taxon>Pseudomonadati</taxon>
        <taxon>Bacteroidota</taxon>
        <taxon>Bacteroidia</taxon>
        <taxon>Bacteroidales</taxon>
        <taxon>Bacteroidaceae</taxon>
        <taxon>Bacteroides</taxon>
    </lineage>
</organism>
<evidence type="ECO:0000313" key="8">
    <source>
        <dbReference type="Proteomes" id="UP000283766"/>
    </source>
</evidence>
<evidence type="ECO:0000313" key="6">
    <source>
        <dbReference type="EMBL" id="RHH33661.1"/>
    </source>
</evidence>
<evidence type="ECO:0000256" key="2">
    <source>
        <dbReference type="ARBA" id="ARBA00023172"/>
    </source>
</evidence>
<proteinExistence type="predicted"/>
<protein>
    <recommendedName>
        <fullName evidence="3">Phage integrase SAM-like domain-containing protein</fullName>
    </recommendedName>
</protein>
<dbReference type="Proteomes" id="UP000283766">
    <property type="component" value="Unassembled WGS sequence"/>
</dbReference>
<keyword evidence="1" id="KW-0238">DNA-binding</keyword>
<dbReference type="Gene3D" id="1.10.443.10">
    <property type="entry name" value="Intergrase catalytic core"/>
    <property type="match status" value="1"/>
</dbReference>
<feature type="domain" description="Phage integrase SAM-like" evidence="3">
    <location>
        <begin position="105"/>
        <end position="195"/>
    </location>
</feature>
<dbReference type="GO" id="GO:0006310">
    <property type="term" value="P:DNA recombination"/>
    <property type="evidence" value="ECO:0007669"/>
    <property type="project" value="UniProtKB-KW"/>
</dbReference>
<dbReference type="EMBL" id="QSEE01000018">
    <property type="protein sequence ID" value="RGZ46159.1"/>
    <property type="molecule type" value="Genomic_DNA"/>
</dbReference>
<dbReference type="Proteomes" id="UP000320533">
    <property type="component" value="Chromosome"/>
</dbReference>
<evidence type="ECO:0000256" key="1">
    <source>
        <dbReference type="ARBA" id="ARBA00023125"/>
    </source>
</evidence>
<dbReference type="Proteomes" id="UP000283684">
    <property type="component" value="Unassembled WGS sequence"/>
</dbReference>
<reference evidence="4 9" key="2">
    <citation type="submission" date="2019-06" db="EMBL/GenBank/DDBJ databases">
        <title>Complete genome sequence of Bacteroides uniformis NBRC 113350.</title>
        <authorList>
            <person name="Miura T."/>
            <person name="Furukawa M."/>
            <person name="Shimamura M."/>
            <person name="Ohyama Y."/>
            <person name="Yamazoe A."/>
            <person name="Kawasaki H."/>
        </authorList>
    </citation>
    <scope>NUCLEOTIDE SEQUENCE [LARGE SCALE GENOMIC DNA]</scope>
    <source>
        <strain evidence="4 9">NBRC 113350</strain>
    </source>
</reference>
<dbReference type="GO" id="GO:0003677">
    <property type="term" value="F:DNA binding"/>
    <property type="evidence" value="ECO:0007669"/>
    <property type="project" value="UniProtKB-KW"/>
</dbReference>
<dbReference type="SUPFAM" id="SSF56349">
    <property type="entry name" value="DNA breaking-rejoining enzymes"/>
    <property type="match status" value="1"/>
</dbReference>